<proteinExistence type="predicted"/>
<evidence type="ECO:0000256" key="4">
    <source>
        <dbReference type="ARBA" id="ARBA00022679"/>
    </source>
</evidence>
<organism evidence="8 9">
    <name type="scientific">Gimesia maris</name>
    <dbReference type="NCBI Taxonomy" id="122"/>
    <lineage>
        <taxon>Bacteria</taxon>
        <taxon>Pseudomonadati</taxon>
        <taxon>Planctomycetota</taxon>
        <taxon>Planctomycetia</taxon>
        <taxon>Planctomycetales</taxon>
        <taxon>Planctomycetaceae</taxon>
        <taxon>Gimesia</taxon>
    </lineage>
</organism>
<evidence type="ECO:0000256" key="6">
    <source>
        <dbReference type="SAM" id="Phobius"/>
    </source>
</evidence>
<feature type="transmembrane region" description="Helical" evidence="6">
    <location>
        <begin position="6"/>
        <end position="27"/>
    </location>
</feature>
<dbReference type="InterPro" id="IPR000014">
    <property type="entry name" value="PAS"/>
</dbReference>
<protein>
    <recommendedName>
        <fullName evidence="2">histidine kinase</fullName>
        <ecNumber evidence="2">2.7.13.3</ecNumber>
    </recommendedName>
</protein>
<evidence type="ECO:0000256" key="3">
    <source>
        <dbReference type="ARBA" id="ARBA00022553"/>
    </source>
</evidence>
<name>A0A3D3RJE3_9PLAN</name>
<dbReference type="PANTHER" id="PTHR43304:SF1">
    <property type="entry name" value="PAC DOMAIN-CONTAINING PROTEIN"/>
    <property type="match status" value="1"/>
</dbReference>
<evidence type="ECO:0000259" key="7">
    <source>
        <dbReference type="SMART" id="SM00091"/>
    </source>
</evidence>
<feature type="domain" description="PAS" evidence="7">
    <location>
        <begin position="48"/>
        <end position="116"/>
    </location>
</feature>
<comment type="caution">
    <text evidence="8">The sequence shown here is derived from an EMBL/GenBank/DDBJ whole genome shotgun (WGS) entry which is preliminary data.</text>
</comment>
<feature type="non-terminal residue" evidence="8">
    <location>
        <position position="166"/>
    </location>
</feature>
<evidence type="ECO:0000256" key="1">
    <source>
        <dbReference type="ARBA" id="ARBA00000085"/>
    </source>
</evidence>
<accession>A0A3D3RJE3</accession>
<evidence type="ECO:0000313" key="9">
    <source>
        <dbReference type="Proteomes" id="UP000263642"/>
    </source>
</evidence>
<evidence type="ECO:0000256" key="2">
    <source>
        <dbReference type="ARBA" id="ARBA00012438"/>
    </source>
</evidence>
<dbReference type="NCBIfam" id="TIGR00229">
    <property type="entry name" value="sensory_box"/>
    <property type="match status" value="1"/>
</dbReference>
<dbReference type="AlphaFoldDB" id="A0A3D3RJE3"/>
<keyword evidence="4" id="KW-0808">Transferase</keyword>
<keyword evidence="5" id="KW-0418">Kinase</keyword>
<dbReference type="GO" id="GO:0004673">
    <property type="term" value="F:protein histidine kinase activity"/>
    <property type="evidence" value="ECO:0007669"/>
    <property type="project" value="UniProtKB-EC"/>
</dbReference>
<dbReference type="EMBL" id="DQAY01000208">
    <property type="protein sequence ID" value="HCO27770.1"/>
    <property type="molecule type" value="Genomic_DNA"/>
</dbReference>
<evidence type="ECO:0000313" key="8">
    <source>
        <dbReference type="EMBL" id="HCO27770.1"/>
    </source>
</evidence>
<dbReference type="EC" id="2.7.13.3" evidence="2"/>
<dbReference type="PANTHER" id="PTHR43304">
    <property type="entry name" value="PHYTOCHROME-LIKE PROTEIN CPH1"/>
    <property type="match status" value="1"/>
</dbReference>
<sequence length="166" mass="19496">MYRFSGLIKACTAIVSWITVFVLIRFLPEALKLPSTALLAQELQRSKERLDFALDAGQIGVWEWNLKTDTLLWDRRTRQIFNIDPEMRDLYLTDFTQCLHPEDRNEVTNQLEQCIQTRTPYNSKFRVIHSDGSIRYVHAQGRAFLGNDGEPEQYIGVCHEWHCRCF</sequence>
<gene>
    <name evidence="8" type="ORF">DIT97_33995</name>
</gene>
<dbReference type="SMART" id="SM00091">
    <property type="entry name" value="PAS"/>
    <property type="match status" value="1"/>
</dbReference>
<keyword evidence="6" id="KW-0812">Transmembrane</keyword>
<dbReference type="InterPro" id="IPR013655">
    <property type="entry name" value="PAS_fold_3"/>
</dbReference>
<evidence type="ECO:0000256" key="5">
    <source>
        <dbReference type="ARBA" id="ARBA00022777"/>
    </source>
</evidence>
<dbReference type="Gene3D" id="3.30.450.20">
    <property type="entry name" value="PAS domain"/>
    <property type="match status" value="1"/>
</dbReference>
<dbReference type="Pfam" id="PF08447">
    <property type="entry name" value="PAS_3"/>
    <property type="match status" value="1"/>
</dbReference>
<dbReference type="InterPro" id="IPR035965">
    <property type="entry name" value="PAS-like_dom_sf"/>
</dbReference>
<keyword evidence="6" id="KW-1133">Transmembrane helix</keyword>
<keyword evidence="3" id="KW-0597">Phosphoprotein</keyword>
<keyword evidence="6" id="KW-0472">Membrane</keyword>
<dbReference type="InterPro" id="IPR052162">
    <property type="entry name" value="Sensor_kinase/Photoreceptor"/>
</dbReference>
<dbReference type="SUPFAM" id="SSF55785">
    <property type="entry name" value="PYP-like sensor domain (PAS domain)"/>
    <property type="match status" value="1"/>
</dbReference>
<reference evidence="8 9" key="1">
    <citation type="journal article" date="2018" name="Nat. Biotechnol.">
        <title>A standardized bacterial taxonomy based on genome phylogeny substantially revises the tree of life.</title>
        <authorList>
            <person name="Parks D.H."/>
            <person name="Chuvochina M."/>
            <person name="Waite D.W."/>
            <person name="Rinke C."/>
            <person name="Skarshewski A."/>
            <person name="Chaumeil P.A."/>
            <person name="Hugenholtz P."/>
        </authorList>
    </citation>
    <scope>NUCLEOTIDE SEQUENCE [LARGE SCALE GENOMIC DNA]</scope>
    <source>
        <strain evidence="8">UBA9375</strain>
    </source>
</reference>
<comment type="catalytic activity">
    <reaction evidence="1">
        <text>ATP + protein L-histidine = ADP + protein N-phospho-L-histidine.</text>
        <dbReference type="EC" id="2.7.13.3"/>
    </reaction>
</comment>
<dbReference type="Proteomes" id="UP000263642">
    <property type="component" value="Unassembled WGS sequence"/>
</dbReference>
<dbReference type="CDD" id="cd00130">
    <property type="entry name" value="PAS"/>
    <property type="match status" value="1"/>
</dbReference>